<evidence type="ECO:0000313" key="1">
    <source>
        <dbReference type="EMBL" id="GAH31691.1"/>
    </source>
</evidence>
<gene>
    <name evidence="1" type="ORF">S03H2_25222</name>
</gene>
<name>X1EEH2_9ZZZZ</name>
<dbReference type="EMBL" id="BARU01014216">
    <property type="protein sequence ID" value="GAH31691.1"/>
    <property type="molecule type" value="Genomic_DNA"/>
</dbReference>
<comment type="caution">
    <text evidence="1">The sequence shown here is derived from an EMBL/GenBank/DDBJ whole genome shotgun (WGS) entry which is preliminary data.</text>
</comment>
<sequence>KKVAGWTFSTLYLWFSAEAFYPFVPTSWLITALSTPRTFPSPGVNIFTTSE</sequence>
<organism evidence="1">
    <name type="scientific">marine sediment metagenome</name>
    <dbReference type="NCBI Taxonomy" id="412755"/>
    <lineage>
        <taxon>unclassified sequences</taxon>
        <taxon>metagenomes</taxon>
        <taxon>ecological metagenomes</taxon>
    </lineage>
</organism>
<accession>X1EEH2</accession>
<reference evidence="1" key="1">
    <citation type="journal article" date="2014" name="Front. Microbiol.">
        <title>High frequency of phylogenetically diverse reductive dehalogenase-homologous genes in deep subseafloor sedimentary metagenomes.</title>
        <authorList>
            <person name="Kawai M."/>
            <person name="Futagami T."/>
            <person name="Toyoda A."/>
            <person name="Takaki Y."/>
            <person name="Nishi S."/>
            <person name="Hori S."/>
            <person name="Arai W."/>
            <person name="Tsubouchi T."/>
            <person name="Morono Y."/>
            <person name="Uchiyama I."/>
            <person name="Ito T."/>
            <person name="Fujiyama A."/>
            <person name="Inagaki F."/>
            <person name="Takami H."/>
        </authorList>
    </citation>
    <scope>NUCLEOTIDE SEQUENCE</scope>
    <source>
        <strain evidence="1">Expedition CK06-06</strain>
    </source>
</reference>
<protein>
    <submittedName>
        <fullName evidence="1">Uncharacterized protein</fullName>
    </submittedName>
</protein>
<feature type="non-terminal residue" evidence="1">
    <location>
        <position position="1"/>
    </location>
</feature>
<dbReference type="AlphaFoldDB" id="X1EEH2"/>
<proteinExistence type="predicted"/>